<sequence>MFDHRFDLISGGTPMKRTRTLRTFSHFQKIVATALTVLIPIGPLSGVAFALPHGGVVSKGSATLGYSTGRLAIRQSTSSATFNWGSYNVKAGQSVVYSVPGSKSVSLNYIGGTTPSSINGSVTSNGILEFMNPNGLIFGSGSVVSAAGVMAFGSATPWGKPTGLRDQRRNPDGHR</sequence>
<name>Q58KF0_9BACT</name>
<dbReference type="EMBL" id="AY941098">
    <property type="protein sequence ID" value="AAX36045.1"/>
    <property type="molecule type" value="Genomic_DNA"/>
</dbReference>
<accession>Q58KF0</accession>
<dbReference type="PANTHER" id="PTHR12338:SF5">
    <property type="entry name" value="ANTIGEN 43-RELATED"/>
    <property type="match status" value="1"/>
</dbReference>
<dbReference type="InterPro" id="IPR050909">
    <property type="entry name" value="Bact_Autotransporter_VF"/>
</dbReference>
<dbReference type="InterPro" id="IPR012334">
    <property type="entry name" value="Pectin_lyas_fold"/>
</dbReference>
<proteinExistence type="predicted"/>
<dbReference type="Gene3D" id="2.160.20.10">
    <property type="entry name" value="Single-stranded right-handed beta-helix, Pectin lyase-like"/>
    <property type="match status" value="1"/>
</dbReference>
<dbReference type="SMART" id="SM00912">
    <property type="entry name" value="Haemagg_act"/>
    <property type="match status" value="1"/>
</dbReference>
<evidence type="ECO:0000313" key="2">
    <source>
        <dbReference type="EMBL" id="AAX36045.1"/>
    </source>
</evidence>
<feature type="domain" description="Filamentous haemagglutinin FhaB/tRNA nuclease CdiA-like TPS" evidence="1">
    <location>
        <begin position="48"/>
        <end position="153"/>
    </location>
</feature>
<dbReference type="InterPro" id="IPR011050">
    <property type="entry name" value="Pectin_lyase_fold/virulence"/>
</dbReference>
<dbReference type="NCBIfam" id="TIGR01901">
    <property type="entry name" value="adhes_NPXG"/>
    <property type="match status" value="1"/>
</dbReference>
<geneLocation type="plasmid" evidence="2">
    <name>p49879.1</name>
</geneLocation>
<dbReference type="AlphaFoldDB" id="Q58KF0"/>
<gene>
    <name evidence="2" type="primary">ORF175</name>
</gene>
<dbReference type="SUPFAM" id="SSF51126">
    <property type="entry name" value="Pectin lyase-like"/>
    <property type="match status" value="1"/>
</dbReference>
<protein>
    <submittedName>
        <fullName evidence="2">ORF175</fullName>
    </submittedName>
</protein>
<organism evidence="2">
    <name type="scientific">Leptospirillum ferrooxidans</name>
    <dbReference type="NCBI Taxonomy" id="180"/>
    <lineage>
        <taxon>Bacteria</taxon>
        <taxon>Pseudomonadati</taxon>
        <taxon>Nitrospirota</taxon>
        <taxon>Nitrospiria</taxon>
        <taxon>Nitrospirales</taxon>
        <taxon>Nitrospiraceae</taxon>
        <taxon>Leptospirillum</taxon>
    </lineage>
</organism>
<dbReference type="PANTHER" id="PTHR12338">
    <property type="entry name" value="AUTOTRANSPORTER"/>
    <property type="match status" value="1"/>
</dbReference>
<dbReference type="RefSeq" id="WP_011264502.1">
    <property type="nucleotide sequence ID" value="NC_006907.1"/>
</dbReference>
<dbReference type="Pfam" id="PF05860">
    <property type="entry name" value="TPS"/>
    <property type="match status" value="1"/>
</dbReference>
<reference evidence="2" key="1">
    <citation type="journal article" date="2005" name="Appl. Environ. Microbiol.">
        <title>Isolation, Sequence Analysis, and Comparison of Two Plasmids (28 and 29 Kilobases) from the Biomining Bacterium Leptospirillum ferrooxidans ATCC 49879.</title>
        <authorList>
            <person name="Coram N.J."/>
            <person name="van Zyl L.J."/>
            <person name="Rawlings D.E."/>
        </authorList>
    </citation>
    <scope>NUCLEOTIDE SEQUENCE</scope>
    <source>
        <strain evidence="2">ATCC 49879</strain>
        <plasmid evidence="2">p49879.1</plasmid>
    </source>
</reference>
<keyword evidence="2" id="KW-0614">Plasmid</keyword>
<evidence type="ECO:0000259" key="1">
    <source>
        <dbReference type="SMART" id="SM00912"/>
    </source>
</evidence>
<dbReference type="InterPro" id="IPR008638">
    <property type="entry name" value="FhaB/CdiA-like_TPS"/>
</dbReference>